<keyword evidence="3 5" id="KW-0862">Zinc</keyword>
<dbReference type="RefSeq" id="WP_126703996.1">
    <property type="nucleotide sequence ID" value="NZ_CP034593.1"/>
</dbReference>
<keyword evidence="2 5" id="KW-0479">Metal-binding</keyword>
<dbReference type="PANTHER" id="PTHR43401:SF2">
    <property type="entry name" value="L-THREONINE 3-DEHYDROGENASE"/>
    <property type="match status" value="1"/>
</dbReference>
<dbReference type="Proteomes" id="UP000280344">
    <property type="component" value="Chromosome"/>
</dbReference>
<organism evidence="7 8">
    <name type="scientific">Flaviflexus ciconiae</name>
    <dbReference type="NCBI Taxonomy" id="2496867"/>
    <lineage>
        <taxon>Bacteria</taxon>
        <taxon>Bacillati</taxon>
        <taxon>Actinomycetota</taxon>
        <taxon>Actinomycetes</taxon>
        <taxon>Actinomycetales</taxon>
        <taxon>Actinomycetaceae</taxon>
        <taxon>Flaviflexus</taxon>
    </lineage>
</organism>
<protein>
    <submittedName>
        <fullName evidence="7">Galactitol-1-phosphate 5-dehydrogenase</fullName>
    </submittedName>
</protein>
<keyword evidence="4" id="KW-0560">Oxidoreductase</keyword>
<dbReference type="GO" id="GO:0016491">
    <property type="term" value="F:oxidoreductase activity"/>
    <property type="evidence" value="ECO:0007669"/>
    <property type="project" value="UniProtKB-KW"/>
</dbReference>
<dbReference type="Pfam" id="PF00107">
    <property type="entry name" value="ADH_zinc_N"/>
    <property type="match status" value="1"/>
</dbReference>
<reference evidence="7 8" key="1">
    <citation type="submission" date="2018-12" db="EMBL/GenBank/DDBJ databases">
        <title>Complete genome sequence of Flaviflexus sp. H23T48.</title>
        <authorList>
            <person name="Bae J.-W."/>
            <person name="Lee J.-Y."/>
        </authorList>
    </citation>
    <scope>NUCLEOTIDE SEQUENCE [LARGE SCALE GENOMIC DNA]</scope>
    <source>
        <strain evidence="7 8">H23T48</strain>
    </source>
</reference>
<dbReference type="AlphaFoldDB" id="A0A3S9PY08"/>
<proteinExistence type="inferred from homology"/>
<dbReference type="InterPro" id="IPR002328">
    <property type="entry name" value="ADH_Zn_CS"/>
</dbReference>
<accession>A0A3S9PY08</accession>
<dbReference type="OrthoDB" id="3567264at2"/>
<dbReference type="InterPro" id="IPR013154">
    <property type="entry name" value="ADH-like_N"/>
</dbReference>
<dbReference type="KEGG" id="flh:EJ997_07445"/>
<gene>
    <name evidence="7" type="ORF">EJ997_07445</name>
</gene>
<evidence type="ECO:0000259" key="6">
    <source>
        <dbReference type="SMART" id="SM00829"/>
    </source>
</evidence>
<evidence type="ECO:0000313" key="8">
    <source>
        <dbReference type="Proteomes" id="UP000280344"/>
    </source>
</evidence>
<keyword evidence="8" id="KW-1185">Reference proteome</keyword>
<dbReference type="SUPFAM" id="SSF50129">
    <property type="entry name" value="GroES-like"/>
    <property type="match status" value="1"/>
</dbReference>
<dbReference type="SUPFAM" id="SSF51735">
    <property type="entry name" value="NAD(P)-binding Rossmann-fold domains"/>
    <property type="match status" value="1"/>
</dbReference>
<comment type="similarity">
    <text evidence="5">Belongs to the zinc-containing alcohol dehydrogenase family.</text>
</comment>
<dbReference type="Gene3D" id="3.40.50.720">
    <property type="entry name" value="NAD(P)-binding Rossmann-like Domain"/>
    <property type="match status" value="1"/>
</dbReference>
<evidence type="ECO:0000256" key="3">
    <source>
        <dbReference type="ARBA" id="ARBA00022833"/>
    </source>
</evidence>
<dbReference type="SMART" id="SM00829">
    <property type="entry name" value="PKS_ER"/>
    <property type="match status" value="1"/>
</dbReference>
<evidence type="ECO:0000256" key="4">
    <source>
        <dbReference type="ARBA" id="ARBA00023002"/>
    </source>
</evidence>
<evidence type="ECO:0000256" key="1">
    <source>
        <dbReference type="ARBA" id="ARBA00001947"/>
    </source>
</evidence>
<sequence>MSEKMKAVVMHAVGDIRLEEIDKPVAGPGEVVMKIAACGVCGSDLDRMYKKGPHKLPLVTGHEFSGYIEELGEGVEGFEVGDLVTVPPMLPCFECAPCVQGEFSLCENYDYYGSRRNGAYAEYVAGPANLLLKVPAGLDARAAAMVDPAAIALHAIWRTKLTAGSRVAVMGGGGPIGLFAVQWARIMGATDIVAVDVSEEKAKLALEAGATTAVSSTEELEKIVGSGFDVVVETTGVPAVADQSVGIAARHGEVTLIGIPNAPVEISAGNWARLMRLEINICGSWNSFGAPFPGAEWTTTLEHMANGNLLWEFMITHEEPLEKVAETIRNMSERTIHSSKVLFLPNGTDLPTN</sequence>
<dbReference type="Pfam" id="PF08240">
    <property type="entry name" value="ADH_N"/>
    <property type="match status" value="1"/>
</dbReference>
<comment type="cofactor">
    <cofactor evidence="1 5">
        <name>Zn(2+)</name>
        <dbReference type="ChEBI" id="CHEBI:29105"/>
    </cofactor>
</comment>
<dbReference type="InterPro" id="IPR013149">
    <property type="entry name" value="ADH-like_C"/>
</dbReference>
<dbReference type="PANTHER" id="PTHR43401">
    <property type="entry name" value="L-THREONINE 3-DEHYDROGENASE"/>
    <property type="match status" value="1"/>
</dbReference>
<dbReference type="InterPro" id="IPR036291">
    <property type="entry name" value="NAD(P)-bd_dom_sf"/>
</dbReference>
<evidence type="ECO:0000256" key="2">
    <source>
        <dbReference type="ARBA" id="ARBA00022723"/>
    </source>
</evidence>
<evidence type="ECO:0000313" key="7">
    <source>
        <dbReference type="EMBL" id="AZQ77192.1"/>
    </source>
</evidence>
<dbReference type="PROSITE" id="PS00059">
    <property type="entry name" value="ADH_ZINC"/>
    <property type="match status" value="1"/>
</dbReference>
<evidence type="ECO:0000256" key="5">
    <source>
        <dbReference type="RuleBase" id="RU361277"/>
    </source>
</evidence>
<dbReference type="CDD" id="cd08236">
    <property type="entry name" value="sugar_DH"/>
    <property type="match status" value="1"/>
</dbReference>
<dbReference type="Gene3D" id="3.90.180.10">
    <property type="entry name" value="Medium-chain alcohol dehydrogenases, catalytic domain"/>
    <property type="match status" value="1"/>
</dbReference>
<feature type="domain" description="Enoyl reductase (ER)" evidence="6">
    <location>
        <begin position="11"/>
        <end position="343"/>
    </location>
</feature>
<dbReference type="InterPro" id="IPR011032">
    <property type="entry name" value="GroES-like_sf"/>
</dbReference>
<dbReference type="EMBL" id="CP034593">
    <property type="protein sequence ID" value="AZQ77192.1"/>
    <property type="molecule type" value="Genomic_DNA"/>
</dbReference>
<name>A0A3S9PY08_9ACTO</name>
<dbReference type="GO" id="GO:0008270">
    <property type="term" value="F:zinc ion binding"/>
    <property type="evidence" value="ECO:0007669"/>
    <property type="project" value="InterPro"/>
</dbReference>
<dbReference type="InterPro" id="IPR020843">
    <property type="entry name" value="ER"/>
</dbReference>
<dbReference type="InterPro" id="IPR050129">
    <property type="entry name" value="Zn_alcohol_dh"/>
</dbReference>